<protein>
    <submittedName>
        <fullName evidence="1">Uncharacterized protein</fullName>
    </submittedName>
</protein>
<gene>
    <name evidence="1" type="ORF">LCGC14_0754180</name>
</gene>
<comment type="caution">
    <text evidence="1">The sequence shown here is derived from an EMBL/GenBank/DDBJ whole genome shotgun (WGS) entry which is preliminary data.</text>
</comment>
<dbReference type="EMBL" id="LAZR01001836">
    <property type="protein sequence ID" value="KKN38343.1"/>
    <property type="molecule type" value="Genomic_DNA"/>
</dbReference>
<accession>A0A0F9TA28</accession>
<organism evidence="1">
    <name type="scientific">marine sediment metagenome</name>
    <dbReference type="NCBI Taxonomy" id="412755"/>
    <lineage>
        <taxon>unclassified sequences</taxon>
        <taxon>metagenomes</taxon>
        <taxon>ecological metagenomes</taxon>
    </lineage>
</organism>
<evidence type="ECO:0000313" key="1">
    <source>
        <dbReference type="EMBL" id="KKN38343.1"/>
    </source>
</evidence>
<name>A0A0F9TA28_9ZZZZ</name>
<proteinExistence type="predicted"/>
<reference evidence="1" key="1">
    <citation type="journal article" date="2015" name="Nature">
        <title>Complex archaea that bridge the gap between prokaryotes and eukaryotes.</title>
        <authorList>
            <person name="Spang A."/>
            <person name="Saw J.H."/>
            <person name="Jorgensen S.L."/>
            <person name="Zaremba-Niedzwiedzka K."/>
            <person name="Martijn J."/>
            <person name="Lind A.E."/>
            <person name="van Eijk R."/>
            <person name="Schleper C."/>
            <person name="Guy L."/>
            <person name="Ettema T.J."/>
        </authorList>
    </citation>
    <scope>NUCLEOTIDE SEQUENCE</scope>
</reference>
<dbReference type="AlphaFoldDB" id="A0A0F9TA28"/>
<sequence>MPKRVAVERLQVYQGSLACQHTDWQREFDMPKVAHLGEIHDDVVYTHKRLAAIIDRDVDWVLEEVVRPGDPSDTGVRCRKVGTNYFISGEAFRFWIERKDQCHGESQQKPR</sequence>